<proteinExistence type="predicted"/>
<feature type="domain" description="Protein ENHANCED DISEASE RESISTANCE 2 C-terminal" evidence="2">
    <location>
        <begin position="283"/>
        <end position="529"/>
    </location>
</feature>
<dbReference type="AlphaFoldDB" id="A0AAE0GNF5"/>
<comment type="caution">
    <text evidence="3">The sequence shown here is derived from an EMBL/GenBank/DDBJ whole genome shotgun (WGS) entry which is preliminary data.</text>
</comment>
<evidence type="ECO:0000259" key="2">
    <source>
        <dbReference type="Pfam" id="PF07059"/>
    </source>
</evidence>
<gene>
    <name evidence="3" type="ORF">CYMTET_10858</name>
</gene>
<keyword evidence="4" id="KW-1185">Reference proteome</keyword>
<feature type="compositionally biased region" description="Polar residues" evidence="1">
    <location>
        <begin position="71"/>
        <end position="80"/>
    </location>
</feature>
<dbReference type="EMBL" id="LGRX02003874">
    <property type="protein sequence ID" value="KAK3281351.1"/>
    <property type="molecule type" value="Genomic_DNA"/>
</dbReference>
<sequence length="543" mass="60351">MGAKYSCISANKKSKKSDKKEGHKIRDSPRNERKKRHVSSSSAGSHFSKESWIADVDVTGVKLEEHPGTASAPQTHVASNSDDDRLNQERSVPVARQDSLASAVSSSTKTVTRTQSDAGSEAFFDAEDDFEDAQDERPCGANSDAEERLLSEGMQRPSAVDSMETSSEHSRSDKLLLGCLPLSPAKKTPSSFPPPSPSSSRMWLAAKEKYKLQKKRLNEVLNPSKPISKQEGTQADSGTRAGTYVLLPNDSGTSFLQAERCNSFHAGGSPGLRPDHHTLQNAWEECNPAEFSVRSKTYMKTKKKTPAEGLPLYGLVAMDCFKTSNKVDHVLRRLSLPVHKLPPDVTPTAMPGLLPWLVVNYQIPIAAPSMFGGSKDGDGYSMVLYYVLRPDVAESANEAQLGFFQRLQADGQEVDGERSRDRLKLIPRIGNVEQVTTEVMTSSYEKGLVKQYNGKPILMRPQNRYYKGDAYFEIDVDMYLWPYLARQGFLMFLPRINRFIFDFALVMQGNTTDELPEVCLAVARIYRLDFSTYDRYTLAPSGC</sequence>
<protein>
    <recommendedName>
        <fullName evidence="2">Protein ENHANCED DISEASE RESISTANCE 2 C-terminal domain-containing protein</fullName>
    </recommendedName>
</protein>
<feature type="compositionally biased region" description="Low complexity" evidence="1">
    <location>
        <begin position="96"/>
        <end position="116"/>
    </location>
</feature>
<dbReference type="InterPro" id="IPR009769">
    <property type="entry name" value="EDR2_C"/>
</dbReference>
<reference evidence="3 4" key="1">
    <citation type="journal article" date="2015" name="Genome Biol. Evol.">
        <title>Comparative Genomics of a Bacterivorous Green Alga Reveals Evolutionary Causalities and Consequences of Phago-Mixotrophic Mode of Nutrition.</title>
        <authorList>
            <person name="Burns J.A."/>
            <person name="Paasch A."/>
            <person name="Narechania A."/>
            <person name="Kim E."/>
        </authorList>
    </citation>
    <scope>NUCLEOTIDE SEQUENCE [LARGE SCALE GENOMIC DNA]</scope>
    <source>
        <strain evidence="3 4">PLY_AMNH</strain>
    </source>
</reference>
<dbReference type="Pfam" id="PF07059">
    <property type="entry name" value="EDR2_C"/>
    <property type="match status" value="1"/>
</dbReference>
<feature type="region of interest" description="Disordered" evidence="1">
    <location>
        <begin position="63"/>
        <end position="174"/>
    </location>
</feature>
<feature type="compositionally biased region" description="Basic and acidic residues" evidence="1">
    <location>
        <begin position="18"/>
        <end position="31"/>
    </location>
</feature>
<evidence type="ECO:0000313" key="3">
    <source>
        <dbReference type="EMBL" id="KAK3281351.1"/>
    </source>
</evidence>
<dbReference type="PANTHER" id="PTHR31558">
    <property type="entry name" value="CW14 PROTEIN"/>
    <property type="match status" value="1"/>
</dbReference>
<name>A0AAE0GNF5_9CHLO</name>
<organism evidence="3 4">
    <name type="scientific">Cymbomonas tetramitiformis</name>
    <dbReference type="NCBI Taxonomy" id="36881"/>
    <lineage>
        <taxon>Eukaryota</taxon>
        <taxon>Viridiplantae</taxon>
        <taxon>Chlorophyta</taxon>
        <taxon>Pyramimonadophyceae</taxon>
        <taxon>Pyramimonadales</taxon>
        <taxon>Pyramimonadaceae</taxon>
        <taxon>Cymbomonas</taxon>
    </lineage>
</organism>
<evidence type="ECO:0000256" key="1">
    <source>
        <dbReference type="SAM" id="MobiDB-lite"/>
    </source>
</evidence>
<dbReference type="PANTHER" id="PTHR31558:SF3">
    <property type="entry name" value="CW14 PROTEIN"/>
    <property type="match status" value="1"/>
</dbReference>
<accession>A0AAE0GNF5</accession>
<feature type="compositionally biased region" description="Acidic residues" evidence="1">
    <location>
        <begin position="124"/>
        <end position="134"/>
    </location>
</feature>
<feature type="region of interest" description="Disordered" evidence="1">
    <location>
        <begin position="1"/>
        <end position="51"/>
    </location>
</feature>
<evidence type="ECO:0000313" key="4">
    <source>
        <dbReference type="Proteomes" id="UP001190700"/>
    </source>
</evidence>
<dbReference type="Proteomes" id="UP001190700">
    <property type="component" value="Unassembled WGS sequence"/>
</dbReference>